<dbReference type="Proteomes" id="UP000245609">
    <property type="component" value="Unassembled WGS sequence"/>
</dbReference>
<keyword evidence="2" id="KW-1185">Reference proteome</keyword>
<proteinExistence type="predicted"/>
<evidence type="ECO:0000313" key="2">
    <source>
        <dbReference type="Proteomes" id="UP000245609"/>
    </source>
</evidence>
<sequence>MDEHIKIILDWGIEHYSSQIDNPDSIGITKKLFILKKEYMDQDVKDSTSQEHFHEILFLIFHGLSKLKDPFAIFETTDAEVDQQEETQKQDILKETKSPTLKYWELLENDALSKKLVMILNLLLQLQEKRSKLNLSSVQNNSMFVNYYCDLKKIVFLRLIFETPISKIEYKSILNFLFPISCDNSSALENEAQILKDIYEEFLRAEKQIRRQFNDLISYINLPIGITNSRYLLQLPLFENRLSVAKMEFRVILDNLKSFVKEFKKEYYDYNKSRLLETSQIPKVVLEQDTVLSRISVLESIKQLNIQHINDMSFEKNLQLYNHISCQEIYPDSKEYSFL</sequence>
<organism evidence="1 2">
    <name type="scientific">Smittium megazygosporum</name>
    <dbReference type="NCBI Taxonomy" id="133381"/>
    <lineage>
        <taxon>Eukaryota</taxon>
        <taxon>Fungi</taxon>
        <taxon>Fungi incertae sedis</taxon>
        <taxon>Zoopagomycota</taxon>
        <taxon>Kickxellomycotina</taxon>
        <taxon>Harpellomycetes</taxon>
        <taxon>Harpellales</taxon>
        <taxon>Legeriomycetaceae</taxon>
        <taxon>Smittium</taxon>
    </lineage>
</organism>
<dbReference type="AlphaFoldDB" id="A0A2T9ZDQ8"/>
<accession>A0A2T9ZDQ8</accession>
<protein>
    <submittedName>
        <fullName evidence="1">Uncharacterized protein</fullName>
    </submittedName>
</protein>
<dbReference type="EMBL" id="MBFS01000358">
    <property type="protein sequence ID" value="PVV02682.1"/>
    <property type="molecule type" value="Genomic_DNA"/>
</dbReference>
<comment type="caution">
    <text evidence="1">The sequence shown here is derived from an EMBL/GenBank/DDBJ whole genome shotgun (WGS) entry which is preliminary data.</text>
</comment>
<evidence type="ECO:0000313" key="1">
    <source>
        <dbReference type="EMBL" id="PVV02682.1"/>
    </source>
</evidence>
<reference evidence="1 2" key="1">
    <citation type="journal article" date="2018" name="MBio">
        <title>Comparative Genomics Reveals the Core Gene Toolbox for the Fungus-Insect Symbiosis.</title>
        <authorList>
            <person name="Wang Y."/>
            <person name="Stata M."/>
            <person name="Wang W."/>
            <person name="Stajich J.E."/>
            <person name="White M.M."/>
            <person name="Moncalvo J.M."/>
        </authorList>
    </citation>
    <scope>NUCLEOTIDE SEQUENCE [LARGE SCALE GENOMIC DNA]</scope>
    <source>
        <strain evidence="1 2">SC-DP-2</strain>
    </source>
</reference>
<gene>
    <name evidence="1" type="ORF">BB560_002864</name>
</gene>
<dbReference type="OrthoDB" id="10620009at2759"/>
<name>A0A2T9ZDQ8_9FUNG</name>